<evidence type="ECO:0000313" key="1">
    <source>
        <dbReference type="EMBL" id="CAD8061825.1"/>
    </source>
</evidence>
<proteinExistence type="predicted"/>
<dbReference type="OMA" id="AICYEEK"/>
<organism evidence="1 2">
    <name type="scientific">Paramecium primaurelia</name>
    <dbReference type="NCBI Taxonomy" id="5886"/>
    <lineage>
        <taxon>Eukaryota</taxon>
        <taxon>Sar</taxon>
        <taxon>Alveolata</taxon>
        <taxon>Ciliophora</taxon>
        <taxon>Intramacronucleata</taxon>
        <taxon>Oligohymenophorea</taxon>
        <taxon>Peniculida</taxon>
        <taxon>Parameciidae</taxon>
        <taxon>Paramecium</taxon>
    </lineage>
</organism>
<keyword evidence="2" id="KW-1185">Reference proteome</keyword>
<dbReference type="PANTHER" id="PTHR46922:SF4">
    <property type="entry name" value="DHHA1 DOMAIN PROTEIN"/>
    <property type="match status" value="1"/>
</dbReference>
<sequence>MQNKEPQSKLYVIYHDPCLDGIYSLTGLVLPILVKIRKDNWTIQQYLELLKSELSKISKEIQKPQEYKQEIIYQDEPIENQNMGFFYPTIQDLCYMPIRLSEDSNEVQKIIKFLNDDSKSSILIIVDYFGRTWDNLLLLTKRFQYVIVIDHHQTCVNAIPDFKIEKYQVLNKVSGIDNLFMLVSIDKAACLLVQDFHEQIFQTKYTSLLPSNIGTKFTLFTKYISDNDLFVLQYPETEPLQMAIMRRRLQFDVRQNPAIFYKLLEFDFDFLVKEGKQLAVQRNKKVENLVKNRKTVVFGKDAVGYALYCDDLSIMNPLGNALGILAMRSGDQNLGAVYHDDKSNSTQYKIHLRSAHHDQNGVLLNRFRCDVLAESFGGGGHVGAASLYMKKKEWKKLMFE</sequence>
<evidence type="ECO:0008006" key="3">
    <source>
        <dbReference type="Google" id="ProtNLM"/>
    </source>
</evidence>
<protein>
    <recommendedName>
        <fullName evidence="3">DHHA1 domain-containing protein</fullName>
    </recommendedName>
</protein>
<accession>A0A8S1L6F8</accession>
<comment type="caution">
    <text evidence="1">The sequence shown here is derived from an EMBL/GenBank/DDBJ whole genome shotgun (WGS) entry which is preliminary data.</text>
</comment>
<dbReference type="Proteomes" id="UP000688137">
    <property type="component" value="Unassembled WGS sequence"/>
</dbReference>
<dbReference type="AlphaFoldDB" id="A0A8S1L6F8"/>
<reference evidence="1" key="1">
    <citation type="submission" date="2021-01" db="EMBL/GenBank/DDBJ databases">
        <authorList>
            <consortium name="Genoscope - CEA"/>
            <person name="William W."/>
        </authorList>
    </citation>
    <scope>NUCLEOTIDE SEQUENCE</scope>
</reference>
<dbReference type="EMBL" id="CAJJDM010000031">
    <property type="protein sequence ID" value="CAD8061825.1"/>
    <property type="molecule type" value="Genomic_DNA"/>
</dbReference>
<gene>
    <name evidence="1" type="ORF">PPRIM_AZ9-3.1.T0320188</name>
</gene>
<dbReference type="PANTHER" id="PTHR46922">
    <property type="entry name" value="DHHA1 DOMAIN PROTEIN"/>
    <property type="match status" value="1"/>
</dbReference>
<name>A0A8S1L6F8_PARPR</name>
<evidence type="ECO:0000313" key="2">
    <source>
        <dbReference type="Proteomes" id="UP000688137"/>
    </source>
</evidence>